<organism evidence="2 3">
    <name type="scientific">Trifolium medium</name>
    <dbReference type="NCBI Taxonomy" id="97028"/>
    <lineage>
        <taxon>Eukaryota</taxon>
        <taxon>Viridiplantae</taxon>
        <taxon>Streptophyta</taxon>
        <taxon>Embryophyta</taxon>
        <taxon>Tracheophyta</taxon>
        <taxon>Spermatophyta</taxon>
        <taxon>Magnoliopsida</taxon>
        <taxon>eudicotyledons</taxon>
        <taxon>Gunneridae</taxon>
        <taxon>Pentapetalae</taxon>
        <taxon>rosids</taxon>
        <taxon>fabids</taxon>
        <taxon>Fabales</taxon>
        <taxon>Fabaceae</taxon>
        <taxon>Papilionoideae</taxon>
        <taxon>50 kb inversion clade</taxon>
        <taxon>NPAAA clade</taxon>
        <taxon>Hologalegina</taxon>
        <taxon>IRL clade</taxon>
        <taxon>Trifolieae</taxon>
        <taxon>Trifolium</taxon>
    </lineage>
</organism>
<dbReference type="EMBL" id="LXQA010057157">
    <property type="protein sequence ID" value="MCI04976.1"/>
    <property type="molecule type" value="Genomic_DNA"/>
</dbReference>
<protein>
    <submittedName>
        <fullName evidence="2">F-box protein</fullName>
    </submittedName>
</protein>
<accession>A0A392P0T4</accession>
<reference evidence="2 3" key="1">
    <citation type="journal article" date="2018" name="Front. Plant Sci.">
        <title>Red Clover (Trifolium pratense) and Zigzag Clover (T. medium) - A Picture of Genomic Similarities and Differences.</title>
        <authorList>
            <person name="Dluhosova J."/>
            <person name="Istvanek J."/>
            <person name="Nedelnik J."/>
            <person name="Repkova J."/>
        </authorList>
    </citation>
    <scope>NUCLEOTIDE SEQUENCE [LARGE SCALE GENOMIC DNA]</scope>
    <source>
        <strain evidence="3">cv. 10/8</strain>
        <tissue evidence="2">Leaf</tissue>
    </source>
</reference>
<dbReference type="PANTHER" id="PTHR47123">
    <property type="entry name" value="F-BOX PROTEIN SKIP23"/>
    <property type="match status" value="1"/>
</dbReference>
<dbReference type="Pfam" id="PF03478">
    <property type="entry name" value="Beta-prop_KIB1-4"/>
    <property type="match status" value="1"/>
</dbReference>
<dbReference type="PANTHER" id="PTHR47123:SF15">
    <property type="entry name" value="F-BOX PROTEIN SKIP23"/>
    <property type="match status" value="1"/>
</dbReference>
<feature type="non-terminal residue" evidence="2">
    <location>
        <position position="178"/>
    </location>
</feature>
<evidence type="ECO:0000313" key="2">
    <source>
        <dbReference type="EMBL" id="MCI04976.1"/>
    </source>
</evidence>
<dbReference type="Proteomes" id="UP000265520">
    <property type="component" value="Unassembled WGS sequence"/>
</dbReference>
<dbReference type="InterPro" id="IPR005174">
    <property type="entry name" value="KIB1-4_b-propeller"/>
</dbReference>
<feature type="domain" description="KIB1-4 beta-propeller" evidence="1">
    <location>
        <begin position="13"/>
        <end position="170"/>
    </location>
</feature>
<proteinExistence type="predicted"/>
<name>A0A392P0T4_9FABA</name>
<dbReference type="AlphaFoldDB" id="A0A392P0T4"/>
<dbReference type="InterPro" id="IPR051304">
    <property type="entry name" value="SCF_F-box_domain"/>
</dbReference>
<sequence>MFPKKVVAVTPLVLAILLDNNHLVLLRSGNERWTDLLTFIQDICVFKGRIYAVEAGGKTRTVTIGLEDLSVRLVANRVLGRPGDIKFLVESEGELLLVDIEETFYFDSSLENALTIHVFRLDEKEKEWVELSSLRDRILFLGYGCSFSVSASDFSAAKGNCVIFMDDVFENGRICDNG</sequence>
<keyword evidence="3" id="KW-1185">Reference proteome</keyword>
<evidence type="ECO:0000259" key="1">
    <source>
        <dbReference type="Pfam" id="PF03478"/>
    </source>
</evidence>
<comment type="caution">
    <text evidence="2">The sequence shown here is derived from an EMBL/GenBank/DDBJ whole genome shotgun (WGS) entry which is preliminary data.</text>
</comment>
<evidence type="ECO:0000313" key="3">
    <source>
        <dbReference type="Proteomes" id="UP000265520"/>
    </source>
</evidence>